<keyword evidence="1" id="KW-0472">Membrane</keyword>
<comment type="caution">
    <text evidence="2">The sequence shown here is derived from an EMBL/GenBank/DDBJ whole genome shotgun (WGS) entry which is preliminary data.</text>
</comment>
<evidence type="ECO:0000313" key="3">
    <source>
        <dbReference type="Proteomes" id="UP000325187"/>
    </source>
</evidence>
<keyword evidence="1" id="KW-0812">Transmembrane</keyword>
<dbReference type="Proteomes" id="UP000325187">
    <property type="component" value="Unassembled WGS sequence"/>
</dbReference>
<proteinExistence type="predicted"/>
<dbReference type="RefSeq" id="WP_150002296.1">
    <property type="nucleotide sequence ID" value="NZ_BKCM01000007.1"/>
</dbReference>
<reference evidence="2 3" key="1">
    <citation type="submission" date="2019-09" db="EMBL/GenBank/DDBJ databases">
        <title>NBRP : Genome information of microbial organism related human and environment.</title>
        <authorList>
            <person name="Hattori M."/>
            <person name="Oshima K."/>
            <person name="Inaba H."/>
            <person name="Suda W."/>
            <person name="Sakamoto M."/>
            <person name="Iino T."/>
            <person name="Kitahara M."/>
            <person name="Oshida Y."/>
            <person name="Iida T."/>
            <person name="Kudo T."/>
            <person name="Itoh T."/>
            <person name="Ohkuma M."/>
        </authorList>
    </citation>
    <scope>NUCLEOTIDE SEQUENCE [LARGE SCALE GENOMIC DNA]</scope>
    <source>
        <strain evidence="2 3">Mie-1</strain>
    </source>
</reference>
<evidence type="ECO:0000313" key="2">
    <source>
        <dbReference type="EMBL" id="GER00939.1"/>
    </source>
</evidence>
<name>A0A5A7N1B1_9PROT</name>
<keyword evidence="3" id="KW-1185">Reference proteome</keyword>
<accession>A0A5A7N1B1</accession>
<dbReference type="EMBL" id="BKCM01000007">
    <property type="protein sequence ID" value="GER00939.1"/>
    <property type="molecule type" value="Genomic_DNA"/>
</dbReference>
<evidence type="ECO:0000256" key="1">
    <source>
        <dbReference type="SAM" id="Phobius"/>
    </source>
</evidence>
<gene>
    <name evidence="2" type="ORF">JCM17845_15620</name>
</gene>
<organism evidence="2 3">
    <name type="scientific">Iodidimonas gelatinilytica</name>
    <dbReference type="NCBI Taxonomy" id="1236966"/>
    <lineage>
        <taxon>Bacteria</taxon>
        <taxon>Pseudomonadati</taxon>
        <taxon>Pseudomonadota</taxon>
        <taxon>Alphaproteobacteria</taxon>
        <taxon>Iodidimonadales</taxon>
        <taxon>Iodidimonadaceae</taxon>
        <taxon>Iodidimonas</taxon>
    </lineage>
</organism>
<dbReference type="AlphaFoldDB" id="A0A5A7N1B1"/>
<keyword evidence="1" id="KW-1133">Transmembrane helix</keyword>
<protein>
    <submittedName>
        <fullName evidence="2">Uncharacterized protein</fullName>
    </submittedName>
</protein>
<feature type="transmembrane region" description="Helical" evidence="1">
    <location>
        <begin position="79"/>
        <end position="101"/>
    </location>
</feature>
<sequence length="141" mass="15763">MSNIHETDVLHGRVTKIESTVASLVADIKHVTDAVSSLAETVGRSSLSTKESIDHIAAENRSDMERLRDRVAARERPQWQVLIAAVGLMMAIGSAALWPVWQAGARAEQRLDGIDKWRLNDTYANGRRDERLDAMSRERMP</sequence>